<keyword evidence="2" id="KW-1185">Reference proteome</keyword>
<dbReference type="AlphaFoldDB" id="A0A914R407"/>
<feature type="domain" description="Serpin" evidence="1">
    <location>
        <begin position="7"/>
        <end position="126"/>
    </location>
</feature>
<dbReference type="Proteomes" id="UP000887578">
    <property type="component" value="Unplaced"/>
</dbReference>
<accession>A0A914R407</accession>
<organism evidence="2 3">
    <name type="scientific">Panagrolaimus davidi</name>
    <dbReference type="NCBI Taxonomy" id="227884"/>
    <lineage>
        <taxon>Eukaryota</taxon>
        <taxon>Metazoa</taxon>
        <taxon>Ecdysozoa</taxon>
        <taxon>Nematoda</taxon>
        <taxon>Chromadorea</taxon>
        <taxon>Rhabditida</taxon>
        <taxon>Tylenchina</taxon>
        <taxon>Panagrolaimomorpha</taxon>
        <taxon>Panagrolaimoidea</taxon>
        <taxon>Panagrolaimidae</taxon>
        <taxon>Panagrolaimus</taxon>
    </lineage>
</organism>
<sequence>MSTKTEINFAIKFLNTLESCKKSTLFSPASILSSLAVIYAGSDELANQFGNLLGEEIDSMDFLKHYSKLFKFCQMSSNLNNLDLKILLLNRLYLSSQKQLHQDFIQVVAAKFSEDAFQQIDFSTMDMPKAKVAKVTFTFMK</sequence>
<evidence type="ECO:0000259" key="1">
    <source>
        <dbReference type="Pfam" id="PF00079"/>
    </source>
</evidence>
<dbReference type="InterPro" id="IPR042178">
    <property type="entry name" value="Serpin_sf_1"/>
</dbReference>
<dbReference type="WBParaSite" id="PDA_v2.g6182.t1">
    <property type="protein sequence ID" value="PDA_v2.g6182.t1"/>
    <property type="gene ID" value="PDA_v2.g6182"/>
</dbReference>
<evidence type="ECO:0000313" key="3">
    <source>
        <dbReference type="WBParaSite" id="PDA_v2.g6182.t1"/>
    </source>
</evidence>
<evidence type="ECO:0000313" key="2">
    <source>
        <dbReference type="Proteomes" id="UP000887578"/>
    </source>
</evidence>
<dbReference type="InterPro" id="IPR036186">
    <property type="entry name" value="Serpin_sf"/>
</dbReference>
<dbReference type="Pfam" id="PF00079">
    <property type="entry name" value="Serpin"/>
    <property type="match status" value="1"/>
</dbReference>
<reference evidence="3" key="1">
    <citation type="submission" date="2022-11" db="UniProtKB">
        <authorList>
            <consortium name="WormBaseParasite"/>
        </authorList>
    </citation>
    <scope>IDENTIFICATION</scope>
</reference>
<dbReference type="Gene3D" id="3.30.497.10">
    <property type="entry name" value="Antithrombin, subunit I, domain 2"/>
    <property type="match status" value="1"/>
</dbReference>
<dbReference type="SUPFAM" id="SSF56574">
    <property type="entry name" value="Serpins"/>
    <property type="match status" value="1"/>
</dbReference>
<name>A0A914R407_9BILA</name>
<dbReference type="InterPro" id="IPR023796">
    <property type="entry name" value="Serpin_dom"/>
</dbReference>
<proteinExistence type="predicted"/>
<protein>
    <submittedName>
        <fullName evidence="3">Serpin domain-containing protein</fullName>
    </submittedName>
</protein>